<dbReference type="AlphaFoldDB" id="A0A1M6NBN8"/>
<dbReference type="Pfam" id="PF15617">
    <property type="entry name" value="C-C_Bond_Lyase"/>
    <property type="match status" value="1"/>
</dbReference>
<name>A0A1M6NBN8_9FIRM</name>
<dbReference type="EMBL" id="FRAR01000004">
    <property type="protein sequence ID" value="SHJ93148.1"/>
    <property type="molecule type" value="Genomic_DNA"/>
</dbReference>
<dbReference type="RefSeq" id="WP_072910263.1">
    <property type="nucleotide sequence ID" value="NZ_FRAR01000004.1"/>
</dbReference>
<dbReference type="GO" id="GO:0016829">
    <property type="term" value="F:lyase activity"/>
    <property type="evidence" value="ECO:0007669"/>
    <property type="project" value="UniProtKB-KW"/>
</dbReference>
<dbReference type="PANTHER" id="PTHR32308">
    <property type="entry name" value="LYASE BETA SUBUNIT, PUTATIVE (AFU_ORTHOLOGUE AFUA_4G13030)-RELATED"/>
    <property type="match status" value="1"/>
</dbReference>
<protein>
    <submittedName>
        <fullName evidence="4">Citrate lyase beta subunit</fullName>
    </submittedName>
</protein>
<dbReference type="InterPro" id="IPR040442">
    <property type="entry name" value="Pyrv_kinase-like_dom_sf"/>
</dbReference>
<keyword evidence="4" id="KW-0456">Lyase</keyword>
<evidence type="ECO:0000313" key="5">
    <source>
        <dbReference type="Proteomes" id="UP000183997"/>
    </source>
</evidence>
<dbReference type="OrthoDB" id="9786940at2"/>
<gene>
    <name evidence="4" type="ORF">SAMN02745123_00037</name>
</gene>
<evidence type="ECO:0000256" key="3">
    <source>
        <dbReference type="ARBA" id="ARBA00022842"/>
    </source>
</evidence>
<dbReference type="Gene3D" id="3.20.20.60">
    <property type="entry name" value="Phosphoenolpyruvate-binding domains"/>
    <property type="match status" value="2"/>
</dbReference>
<proteinExistence type="predicted"/>
<dbReference type="SUPFAM" id="SSF51621">
    <property type="entry name" value="Phosphoenolpyruvate/pyruvate domain"/>
    <property type="match status" value="1"/>
</dbReference>
<evidence type="ECO:0000313" key="4">
    <source>
        <dbReference type="EMBL" id="SHJ93148.1"/>
    </source>
</evidence>
<dbReference type="STRING" id="1121421.SAMN02745123_00037"/>
<dbReference type="InterPro" id="IPR039480">
    <property type="entry name" value="C-C_Bond_Lyase-like"/>
</dbReference>
<dbReference type="GO" id="GO:0000287">
    <property type="term" value="F:magnesium ion binding"/>
    <property type="evidence" value="ECO:0007669"/>
    <property type="project" value="TreeGrafter"/>
</dbReference>
<sequence length="395" mass="44371">MIYFDYLNQEQKDKMFYLPPADCSLELDKNTLAHALGATLYMPGTSHRAISKVINNEIPGLISTVLCLEDAVDDREVEAAEENLALQLGTLLSMKEKGSSLPFIFVRIRNIEQLKRLTKALGESINVLTGFVFPKFDAVVGSEYFEHLVEVNKNTEKTIFGMPILEGSSVIHLESGTETLLKIKSLLDQYKDLVLNVRMGATDLSGLYGLRRSPELTIYDISVIRDFIANLVNVFGRPQDGYVISGPVWEYFSTHTRLLKPQLRQTPFREQFGLDGSRIRLDLLGRYIDGLLHEVMLDKANGLVGKTIIHPSHILPVQAMYAVTHEEYCDAKDILANGGNGGVTKSVYGNKMNEAKPHTNWARKIMTLSKIYGVLNERYDHTSIIYAGEKLQSIR</sequence>
<dbReference type="Proteomes" id="UP000183997">
    <property type="component" value="Unassembled WGS sequence"/>
</dbReference>
<comment type="cofactor">
    <cofactor evidence="1">
        <name>Mg(2+)</name>
        <dbReference type="ChEBI" id="CHEBI:18420"/>
    </cofactor>
</comment>
<evidence type="ECO:0000256" key="2">
    <source>
        <dbReference type="ARBA" id="ARBA00022723"/>
    </source>
</evidence>
<dbReference type="PANTHER" id="PTHR32308:SF10">
    <property type="entry name" value="CITRATE LYASE SUBUNIT BETA"/>
    <property type="match status" value="1"/>
</dbReference>
<reference evidence="5" key="1">
    <citation type="submission" date="2016-11" db="EMBL/GenBank/DDBJ databases">
        <authorList>
            <person name="Varghese N."/>
            <person name="Submissions S."/>
        </authorList>
    </citation>
    <scope>NUCLEOTIDE SEQUENCE [LARGE SCALE GENOMIC DNA]</scope>
    <source>
        <strain evidence="5">DSM 10349</strain>
    </source>
</reference>
<dbReference type="InterPro" id="IPR015813">
    <property type="entry name" value="Pyrv/PenolPyrv_kinase-like_dom"/>
</dbReference>
<accession>A0A1M6NBN8</accession>
<dbReference type="GO" id="GO:0006107">
    <property type="term" value="P:oxaloacetate metabolic process"/>
    <property type="evidence" value="ECO:0007669"/>
    <property type="project" value="TreeGrafter"/>
</dbReference>
<keyword evidence="5" id="KW-1185">Reference proteome</keyword>
<organism evidence="4 5">
    <name type="scientific">Desulforamulus aeronauticus DSM 10349</name>
    <dbReference type="NCBI Taxonomy" id="1121421"/>
    <lineage>
        <taxon>Bacteria</taxon>
        <taxon>Bacillati</taxon>
        <taxon>Bacillota</taxon>
        <taxon>Clostridia</taxon>
        <taxon>Eubacteriales</taxon>
        <taxon>Peptococcaceae</taxon>
        <taxon>Desulforamulus</taxon>
    </lineage>
</organism>
<evidence type="ECO:0000256" key="1">
    <source>
        <dbReference type="ARBA" id="ARBA00001946"/>
    </source>
</evidence>
<keyword evidence="3" id="KW-0460">Magnesium</keyword>
<keyword evidence="2" id="KW-0479">Metal-binding</keyword>